<accession>A0ACD5BDB4</accession>
<organism evidence="1 2">
    <name type="scientific">Amycolatopsis coloradensis</name>
    <dbReference type="NCBI Taxonomy" id="76021"/>
    <lineage>
        <taxon>Bacteria</taxon>
        <taxon>Bacillati</taxon>
        <taxon>Actinomycetota</taxon>
        <taxon>Actinomycetes</taxon>
        <taxon>Pseudonocardiales</taxon>
        <taxon>Pseudonocardiaceae</taxon>
        <taxon>Amycolatopsis</taxon>
    </lineage>
</organism>
<evidence type="ECO:0000313" key="2">
    <source>
        <dbReference type="Proteomes" id="UP001456344"/>
    </source>
</evidence>
<name>A0ACD5BDB4_9PSEU</name>
<dbReference type="EMBL" id="CP150484">
    <property type="protein sequence ID" value="WYW17434.1"/>
    <property type="molecule type" value="Genomic_DNA"/>
</dbReference>
<protein>
    <submittedName>
        <fullName evidence="1">Uncharacterized protein</fullName>
    </submittedName>
</protein>
<proteinExistence type="predicted"/>
<sequence>MGTVNPALVFAVLFMVLLGGIPRRYWYLQLPAVLGWVLVWVDSEFTGQWTDTLGLAITVFSLSWLALTGKRADPPR</sequence>
<dbReference type="Proteomes" id="UP001456344">
    <property type="component" value="Chromosome"/>
</dbReference>
<keyword evidence="2" id="KW-1185">Reference proteome</keyword>
<gene>
    <name evidence="1" type="ORF">LCL61_17950</name>
</gene>
<reference evidence="1" key="1">
    <citation type="submission" date="2023-10" db="EMBL/GenBank/DDBJ databases">
        <title>Whole genome sequencing of actinobacterial strain Amycolatopsis sp. (BCA-696) identifies the underlying plant growth-promoting genes.</title>
        <authorList>
            <person name="Gandham P."/>
            <person name="Vadla N."/>
            <person name="Saji A."/>
            <person name="Srinivas V."/>
            <person name="Ruperao P."/>
            <person name="Selvanayagam S."/>
            <person name="Saxena R.K."/>
            <person name="Rathore A."/>
            <person name="Gopalakrishnan S."/>
            <person name="Thakur V."/>
        </authorList>
    </citation>
    <scope>NUCLEOTIDE SEQUENCE</scope>
    <source>
        <strain evidence="1">BCA-696</strain>
    </source>
</reference>
<evidence type="ECO:0000313" key="1">
    <source>
        <dbReference type="EMBL" id="WYW17434.1"/>
    </source>
</evidence>